<evidence type="ECO:0000313" key="2">
    <source>
        <dbReference type="EMBL" id="KAF7683615.1"/>
    </source>
</evidence>
<organism evidence="2 3">
    <name type="scientific">Astathelohania contejeani</name>
    <dbReference type="NCBI Taxonomy" id="164912"/>
    <lineage>
        <taxon>Eukaryota</taxon>
        <taxon>Fungi</taxon>
        <taxon>Fungi incertae sedis</taxon>
        <taxon>Microsporidia</taxon>
        <taxon>Astathelohaniidae</taxon>
        <taxon>Astathelohania</taxon>
    </lineage>
</organism>
<protein>
    <submittedName>
        <fullName evidence="2">Splicing factor 3A subunit 3</fullName>
    </submittedName>
</protein>
<comment type="caution">
    <text evidence="2">The sequence shown here is derived from an EMBL/GenBank/DDBJ whole genome shotgun (WGS) entry which is preliminary data.</text>
</comment>
<accession>A0ABQ7HZL2</accession>
<dbReference type="EMBL" id="SBIQ01000068">
    <property type="protein sequence ID" value="KAF7683615.1"/>
    <property type="molecule type" value="Genomic_DNA"/>
</dbReference>
<proteinExistence type="predicted"/>
<gene>
    <name evidence="2" type="primary">noi</name>
    <name evidence="2" type="ORF">TCON_1171</name>
</gene>
<name>A0ABQ7HZL2_9MICR</name>
<dbReference type="Proteomes" id="UP001516464">
    <property type="component" value="Unassembled WGS sequence"/>
</dbReference>
<dbReference type="InterPro" id="IPR024598">
    <property type="entry name" value="SF3a60/Prp9_C"/>
</dbReference>
<feature type="domain" description="Splicing factor SF3a60 /Prp9 subunit C-terminal" evidence="1">
    <location>
        <begin position="312"/>
        <end position="421"/>
    </location>
</feature>
<dbReference type="Pfam" id="PF11931">
    <property type="entry name" value="SF3a60_Prp9_C"/>
    <property type="match status" value="1"/>
</dbReference>
<keyword evidence="3" id="KW-1185">Reference proteome</keyword>
<reference evidence="2 3" key="1">
    <citation type="submission" date="2019-01" db="EMBL/GenBank/DDBJ databases">
        <title>Genomes sequencing and comparative genomics of infectious freshwater microsporidia, Cucumispora dikerogammari and Thelohania contejeani.</title>
        <authorList>
            <person name="Cormier A."/>
            <person name="Giraud I."/>
            <person name="Wattier R."/>
            <person name="Teixeira M."/>
            <person name="Grandjean F."/>
            <person name="Rigaud T."/>
            <person name="Cordaux R."/>
        </authorList>
    </citation>
    <scope>NUCLEOTIDE SEQUENCE [LARGE SCALE GENOMIC DNA]</scope>
    <source>
        <strain evidence="2">T1</strain>
        <tissue evidence="2">Spores</tissue>
    </source>
</reference>
<sequence length="421" mass="50916">MHELAQKFIKYFVLFDNAEMNYNKYKTIKKAPINTKKEKIIKHNILYRTIKEFKHSKKEKLRLESELMQECKKYPQIDNQILMEIFDKGIITNEKLPIKILFSKKEDYGRRLDMSFICQEYGISFEDMIRFNCPRADFKYYTMLKEIRFYLHGFIKRTKPFFKRWKVPQVIKPKPIDEQTKEFFESNYYCINCKQSINKKVYKFHIEGKRHKKKKLANESSINEVITKKDGEIINIFETEVEIIIIDNHTLSYKIKKSVNYNKIIELEKIILWYYKVLKEEIKYTLLCEDVNGVRQQQYISKRDVSKNEEVLVDEHGNSIPRWLYKYYGLDVEYDCEICGMKKYKGRSAFEAHFNEYTHVSKLKSMGINEYKRYFGIRTIKGVQRLKKRFINEEFIEEVEDKDGNVYDIKTYNDLKKHGLV</sequence>
<evidence type="ECO:0000313" key="3">
    <source>
        <dbReference type="Proteomes" id="UP001516464"/>
    </source>
</evidence>
<evidence type="ECO:0000259" key="1">
    <source>
        <dbReference type="Pfam" id="PF11931"/>
    </source>
</evidence>